<dbReference type="OrthoDB" id="2398908at2759"/>
<keyword evidence="2" id="KW-1185">Reference proteome</keyword>
<reference evidence="1 2" key="1">
    <citation type="submission" date="2018-06" db="EMBL/GenBank/DDBJ databases">
        <title>Comparative genomics reveals the genomic features of Rhizophagus irregularis, R. cerebriforme, R. diaphanum and Gigaspora rosea, and their symbiotic lifestyle signature.</title>
        <authorList>
            <person name="Morin E."/>
            <person name="San Clemente H."/>
            <person name="Chen E.C.H."/>
            <person name="De La Providencia I."/>
            <person name="Hainaut M."/>
            <person name="Kuo A."/>
            <person name="Kohler A."/>
            <person name="Murat C."/>
            <person name="Tang N."/>
            <person name="Roy S."/>
            <person name="Loubradou J."/>
            <person name="Henrissat B."/>
            <person name="Grigoriev I.V."/>
            <person name="Corradi N."/>
            <person name="Roux C."/>
            <person name="Martin F.M."/>
        </authorList>
    </citation>
    <scope>NUCLEOTIDE SEQUENCE [LARGE SCALE GENOMIC DNA]</scope>
    <source>
        <strain evidence="1 2">DAOM 227022</strain>
    </source>
</reference>
<sequence>MEGQVIHYSGENYLNGILIRDDIVAKNDEGLMAILNDTLSKQQDISFMAVDNEGLSQKINRKYCYVLQLYSSLINDQKVVITLLGIQVFFDIFVPNGESPNECEEKLLNRKKIIFIQMVLGKERKLLKLVTSKLHQMTCSHFIVRSTMGYNHMWESDKFAKSICPLLHFIMERVYHLTTQMDVKVDD</sequence>
<proteinExistence type="predicted"/>
<organism evidence="1 2">
    <name type="scientific">Glomus cerebriforme</name>
    <dbReference type="NCBI Taxonomy" id="658196"/>
    <lineage>
        <taxon>Eukaryota</taxon>
        <taxon>Fungi</taxon>
        <taxon>Fungi incertae sedis</taxon>
        <taxon>Mucoromycota</taxon>
        <taxon>Glomeromycotina</taxon>
        <taxon>Glomeromycetes</taxon>
        <taxon>Glomerales</taxon>
        <taxon>Glomeraceae</taxon>
        <taxon>Glomus</taxon>
    </lineage>
</organism>
<name>A0A397SGG3_9GLOM</name>
<dbReference type="AlphaFoldDB" id="A0A397SGG3"/>
<comment type="caution">
    <text evidence="1">The sequence shown here is derived from an EMBL/GenBank/DDBJ whole genome shotgun (WGS) entry which is preliminary data.</text>
</comment>
<accession>A0A397SGG3</accession>
<evidence type="ECO:0000313" key="1">
    <source>
        <dbReference type="EMBL" id="RIA85330.1"/>
    </source>
</evidence>
<dbReference type="Proteomes" id="UP000265703">
    <property type="component" value="Unassembled WGS sequence"/>
</dbReference>
<evidence type="ECO:0000313" key="2">
    <source>
        <dbReference type="Proteomes" id="UP000265703"/>
    </source>
</evidence>
<dbReference type="EMBL" id="QKYT01000433">
    <property type="protein sequence ID" value="RIA85330.1"/>
    <property type="molecule type" value="Genomic_DNA"/>
</dbReference>
<gene>
    <name evidence="1" type="ORF">C1645_741669</name>
</gene>
<protein>
    <submittedName>
        <fullName evidence="1">Uncharacterized protein</fullName>
    </submittedName>
</protein>